<evidence type="ECO:0000313" key="1">
    <source>
        <dbReference type="EMBL" id="VBB46535.1"/>
    </source>
</evidence>
<name>A0A653AF59_UNCDX</name>
<dbReference type="InterPro" id="IPR029063">
    <property type="entry name" value="SAM-dependent_MTases_sf"/>
</dbReference>
<organism evidence="1">
    <name type="scientific">Uncultured Desulfatiglans sp</name>
    <dbReference type="NCBI Taxonomy" id="1748965"/>
    <lineage>
        <taxon>Bacteria</taxon>
        <taxon>Pseudomonadati</taxon>
        <taxon>Thermodesulfobacteriota</taxon>
        <taxon>Desulfobacteria</taxon>
        <taxon>Desulfatiglandales</taxon>
        <taxon>Desulfatiglandaceae</taxon>
        <taxon>Desulfatiglans</taxon>
        <taxon>environmental samples</taxon>
    </lineage>
</organism>
<accession>A0A653AF59</accession>
<reference evidence="1" key="1">
    <citation type="submission" date="2018-07" db="EMBL/GenBank/DDBJ databases">
        <authorList>
            <consortium name="Genoscope - CEA"/>
            <person name="William W."/>
        </authorList>
    </citation>
    <scope>NUCLEOTIDE SEQUENCE</scope>
    <source>
        <strain evidence="1">IK1</strain>
    </source>
</reference>
<dbReference type="SUPFAM" id="SSF53335">
    <property type="entry name" value="S-adenosyl-L-methionine-dependent methyltransferases"/>
    <property type="match status" value="1"/>
</dbReference>
<gene>
    <name evidence="1" type="ORF">TRIP_B40336</name>
</gene>
<dbReference type="EMBL" id="UPXX01000031">
    <property type="protein sequence ID" value="VBB46535.1"/>
    <property type="molecule type" value="Genomic_DNA"/>
</dbReference>
<protein>
    <submittedName>
        <fullName evidence="1">Uncharacterized protein</fullName>
    </submittedName>
</protein>
<dbReference type="Gene3D" id="3.40.50.150">
    <property type="entry name" value="Vaccinia Virus protein VP39"/>
    <property type="match status" value="1"/>
</dbReference>
<dbReference type="AlphaFoldDB" id="A0A653AF59"/>
<proteinExistence type="predicted"/>
<sequence>MIDKRIERKTSRTAQMTCLSRAASFLEKEDHYHGDDYLAVCLLPSFIRVLIHTSLCRKFFVRFLAPKGVYEYVIARTKYVDAAFRRALTERFDQILLFGAGFPLMQHVISRIFLQRFAAQSHRFAAGPGLANIKEIKRLRGDDLVVAAQANVQIDAEIGQKGHFRMESN</sequence>